<dbReference type="OrthoDB" id="2112914at2"/>
<feature type="transmembrane region" description="Helical" evidence="1">
    <location>
        <begin position="6"/>
        <end position="28"/>
    </location>
</feature>
<keyword evidence="1" id="KW-0472">Membrane</keyword>
<dbReference type="InterPro" id="IPR011989">
    <property type="entry name" value="ARM-like"/>
</dbReference>
<dbReference type="EMBL" id="SUPK01000001">
    <property type="protein sequence ID" value="TJY44292.1"/>
    <property type="molecule type" value="Genomic_DNA"/>
</dbReference>
<proteinExistence type="predicted"/>
<accession>A0A4U0FL49</accession>
<dbReference type="Gene3D" id="1.25.10.10">
    <property type="entry name" value="Leucine-rich Repeat Variant"/>
    <property type="match status" value="1"/>
</dbReference>
<comment type="caution">
    <text evidence="2">The sequence shown here is derived from an EMBL/GenBank/DDBJ whole genome shotgun (WGS) entry which is preliminary data.</text>
</comment>
<evidence type="ECO:0000313" key="3">
    <source>
        <dbReference type="Proteomes" id="UP000309673"/>
    </source>
</evidence>
<dbReference type="SUPFAM" id="SSF48371">
    <property type="entry name" value="ARM repeat"/>
    <property type="match status" value="1"/>
</dbReference>
<protein>
    <submittedName>
        <fullName evidence="2">HEAT repeat domain-containing protein</fullName>
    </submittedName>
</protein>
<keyword evidence="1" id="KW-1133">Transmembrane helix</keyword>
<sequence>MLQPIQMLMLLSASLFVLLMLTLVYLILRKSADNRISRIRSAYMEQQQKHVYDYLLTGEETRSLLPHGNKLKAEALEQLLLHCAGLFKGEDMEARIRSYASKNLTDMYKGLLASRSWSSRMNTLYRVDKFDMSHLAAELEEAARNRRTTPEELALIYKLLARWGRAAVPDLLLRPGNALSDYQRRIIFSAMTPELFEHFVVRMHRLPADWRYSLIDVIGIHRKSEYTAGLQKLADEQDIELRIRALKALSFMDNVLPGEQYILHARSDAWQERMMAAKLFASFRSGLYTDELVRLLGDPVWFVRSQAAQSLFSFPQGIARLQEAAATSEDLYAREMAAEWLEKGGAKVDAE</sequence>
<gene>
    <name evidence="2" type="ORF">E5161_02585</name>
</gene>
<evidence type="ECO:0000256" key="1">
    <source>
        <dbReference type="SAM" id="Phobius"/>
    </source>
</evidence>
<dbReference type="Proteomes" id="UP000309673">
    <property type="component" value="Unassembled WGS sequence"/>
</dbReference>
<name>A0A4U0FL49_9BACL</name>
<reference evidence="2 3" key="1">
    <citation type="submission" date="2019-04" db="EMBL/GenBank/DDBJ databases">
        <title>Cohnella sp. nov., isolated from soil.</title>
        <authorList>
            <person name="Kim W."/>
        </authorList>
    </citation>
    <scope>NUCLEOTIDE SEQUENCE [LARGE SCALE GENOMIC DNA]</scope>
    <source>
        <strain evidence="2 3">CAU 1483</strain>
    </source>
</reference>
<dbReference type="AlphaFoldDB" id="A0A4U0FL49"/>
<organism evidence="2 3">
    <name type="scientific">Cohnella pontilimi</name>
    <dbReference type="NCBI Taxonomy" id="2564100"/>
    <lineage>
        <taxon>Bacteria</taxon>
        <taxon>Bacillati</taxon>
        <taxon>Bacillota</taxon>
        <taxon>Bacilli</taxon>
        <taxon>Bacillales</taxon>
        <taxon>Paenibacillaceae</taxon>
        <taxon>Cohnella</taxon>
    </lineage>
</organism>
<evidence type="ECO:0000313" key="2">
    <source>
        <dbReference type="EMBL" id="TJY44292.1"/>
    </source>
</evidence>
<dbReference type="InterPro" id="IPR016024">
    <property type="entry name" value="ARM-type_fold"/>
</dbReference>
<keyword evidence="1" id="KW-0812">Transmembrane</keyword>
<dbReference type="RefSeq" id="WP_136776101.1">
    <property type="nucleotide sequence ID" value="NZ_SUPK01000001.1"/>
</dbReference>
<keyword evidence="3" id="KW-1185">Reference proteome</keyword>